<name>A0ACA9K8H4_9GLOM</name>
<comment type="caution">
    <text evidence="1">The sequence shown here is derived from an EMBL/GenBank/DDBJ whole genome shotgun (WGS) entry which is preliminary data.</text>
</comment>
<dbReference type="EMBL" id="CAJVPT010001240">
    <property type="protein sequence ID" value="CAG8459177.1"/>
    <property type="molecule type" value="Genomic_DNA"/>
</dbReference>
<sequence length="327" mass="37293">DTYRTSNNLRKLVHTNKKKRKADEAFKDGEYVYLYGILRRQWNVVYLMDGMSAMRNGTLYNYGETMECCKLYGWNGHRKILCDVDVFWKRIELNIELQSQLQNVEVEGTSSLISTSAEALKTAIGNINYSVGNINNTLKLSGNQIDNSTPGSVIGRKRTCENEELPSTPPNKTGEKSPAEPNLEERAMKSNGEEITDVLVRDMSERSYIVECLSPILRAFRNAFPEVKYEWIEKDVKTLKDASDMFAINVRARKTDLLVLRLSDAMEILHVEVSGPPYKPEKKHTVGDAKKLLMMAVCNLFDDTGDLREWINLPDEDLTPIYIGYET</sequence>
<organism evidence="1 2">
    <name type="scientific">Acaulospora colombiana</name>
    <dbReference type="NCBI Taxonomy" id="27376"/>
    <lineage>
        <taxon>Eukaryota</taxon>
        <taxon>Fungi</taxon>
        <taxon>Fungi incertae sedis</taxon>
        <taxon>Mucoromycota</taxon>
        <taxon>Glomeromycotina</taxon>
        <taxon>Glomeromycetes</taxon>
        <taxon>Diversisporales</taxon>
        <taxon>Acaulosporaceae</taxon>
        <taxon>Acaulospora</taxon>
    </lineage>
</organism>
<reference evidence="1" key="1">
    <citation type="submission" date="2021-06" db="EMBL/GenBank/DDBJ databases">
        <authorList>
            <person name="Kallberg Y."/>
            <person name="Tangrot J."/>
            <person name="Rosling A."/>
        </authorList>
    </citation>
    <scope>NUCLEOTIDE SEQUENCE</scope>
    <source>
        <strain evidence="1">CL356</strain>
    </source>
</reference>
<dbReference type="Proteomes" id="UP000789525">
    <property type="component" value="Unassembled WGS sequence"/>
</dbReference>
<protein>
    <submittedName>
        <fullName evidence="1">1144_t:CDS:1</fullName>
    </submittedName>
</protein>
<evidence type="ECO:0000313" key="2">
    <source>
        <dbReference type="Proteomes" id="UP000789525"/>
    </source>
</evidence>
<gene>
    <name evidence="1" type="ORF">ACOLOM_LOCUS1094</name>
</gene>
<feature type="non-terminal residue" evidence="1">
    <location>
        <position position="1"/>
    </location>
</feature>
<evidence type="ECO:0000313" key="1">
    <source>
        <dbReference type="EMBL" id="CAG8459177.1"/>
    </source>
</evidence>
<proteinExistence type="predicted"/>
<keyword evidence="2" id="KW-1185">Reference proteome</keyword>
<accession>A0ACA9K8H4</accession>